<dbReference type="PANTHER" id="PTHR38733">
    <property type="entry name" value="PROTEIN MCRC"/>
    <property type="match status" value="1"/>
</dbReference>
<dbReference type="EMBL" id="FTOI01000002">
    <property type="protein sequence ID" value="SIS52572.1"/>
    <property type="molecule type" value="Genomic_DNA"/>
</dbReference>
<protein>
    <submittedName>
        <fullName evidence="1">5-methylcytosine-specific restriction enzyme subunit McrC</fullName>
    </submittedName>
</protein>
<accession>A0A1N7JT91</accession>
<dbReference type="Proteomes" id="UP000185839">
    <property type="component" value="Unassembled WGS sequence"/>
</dbReference>
<dbReference type="OrthoDB" id="307209at2"/>
<dbReference type="InterPro" id="IPR019292">
    <property type="entry name" value="McrC"/>
</dbReference>
<evidence type="ECO:0000313" key="1">
    <source>
        <dbReference type="EMBL" id="SIS52572.1"/>
    </source>
</evidence>
<dbReference type="Pfam" id="PF10117">
    <property type="entry name" value="McrBC"/>
    <property type="match status" value="1"/>
</dbReference>
<dbReference type="STRING" id="713588.SAMN05421789_102311"/>
<sequence length="453" mass="53617">MINLFEYKNRASLDEEHFENLEIFLDSVWNKRERTAYYTEEENREEIQRFLQFFHRTNELKSNKYVGVIHFQNQTINLLPKIFYEDNEVDDSQIFVINTHILWWLSYCRKLKFPNYLSGLNSEKADFFEVLIYLFSKYTKDILNSSVYQKYVEIENEINNVKGRINFNSYIKENLGKARYHKVSCIYDSFEIDNEFNQCIKYVCKILISATSDYQNKRSLNDILFLLDDVSDVTISADQCKRMRFNPIFSHFETVRDYCSLFLENSISFNYKNELKLFAFLLPMEYVFEDFIYGFIDREIEGINPKGQVTGVYLDEAKTFGLKPDLILDLGFKKVIADTKYKLVYSNDLNPKCGVSQSDLYQMVSYAIRFSINEVKLFYPNSINSEPLKNFNIKIKDTLADGKEIEVSAYQLPVIDLNLTSVEIKSHQNFIKSFEKLKNDLIVKLEKILFTNK</sequence>
<evidence type="ECO:0000313" key="2">
    <source>
        <dbReference type="Proteomes" id="UP000185839"/>
    </source>
</evidence>
<keyword evidence="2" id="KW-1185">Reference proteome</keyword>
<name>A0A1N7JT91_9FLAO</name>
<dbReference type="RefSeq" id="WP_076385403.1">
    <property type="nucleotide sequence ID" value="NZ_FTOI01000002.1"/>
</dbReference>
<gene>
    <name evidence="1" type="ORF">SAMN05421789_102311</name>
</gene>
<dbReference type="PANTHER" id="PTHR38733:SF1">
    <property type="entry name" value="TYPE IV METHYL-DIRECTED RESTRICTION ENZYME ECOKMCRBC"/>
    <property type="match status" value="1"/>
</dbReference>
<dbReference type="AlphaFoldDB" id="A0A1N7JT91"/>
<reference evidence="2" key="1">
    <citation type="submission" date="2017-01" db="EMBL/GenBank/DDBJ databases">
        <authorList>
            <person name="Varghese N."/>
            <person name="Submissions S."/>
        </authorList>
    </citation>
    <scope>NUCLEOTIDE SEQUENCE [LARGE SCALE GENOMIC DNA]</scope>
    <source>
        <strain evidence="2">DSM 23145</strain>
    </source>
</reference>
<organism evidence="1 2">
    <name type="scientific">Kaistella chaponensis</name>
    <dbReference type="NCBI Taxonomy" id="713588"/>
    <lineage>
        <taxon>Bacteria</taxon>
        <taxon>Pseudomonadati</taxon>
        <taxon>Bacteroidota</taxon>
        <taxon>Flavobacteriia</taxon>
        <taxon>Flavobacteriales</taxon>
        <taxon>Weeksellaceae</taxon>
        <taxon>Chryseobacterium group</taxon>
        <taxon>Kaistella</taxon>
    </lineage>
</organism>
<proteinExistence type="predicted"/>